<proteinExistence type="predicted"/>
<evidence type="ECO:0000313" key="12">
    <source>
        <dbReference type="RefSeq" id="XP_013407619.1"/>
    </source>
</evidence>
<feature type="compositionally biased region" description="Polar residues" evidence="1">
    <location>
        <begin position="554"/>
        <end position="582"/>
    </location>
</feature>
<keyword evidence="2" id="KW-1185">Reference proteome</keyword>
<evidence type="ECO:0000256" key="1">
    <source>
        <dbReference type="SAM" id="MobiDB-lite"/>
    </source>
</evidence>
<dbReference type="RefSeq" id="XP_013407604.1">
    <property type="nucleotide sequence ID" value="XM_013552150.1"/>
</dbReference>
<feature type="compositionally biased region" description="Polar residues" evidence="1">
    <location>
        <begin position="596"/>
        <end position="617"/>
    </location>
</feature>
<evidence type="ECO:0000313" key="9">
    <source>
        <dbReference type="RefSeq" id="XP_013407599.1"/>
    </source>
</evidence>
<dbReference type="RefSeq" id="XP_013407619.1">
    <property type="nucleotide sequence ID" value="XM_013552165.1"/>
</dbReference>
<feature type="compositionally biased region" description="Polar residues" evidence="1">
    <location>
        <begin position="454"/>
        <end position="468"/>
    </location>
</feature>
<reference evidence="3 4" key="1">
    <citation type="submission" date="2025-04" db="UniProtKB">
        <authorList>
            <consortium name="RefSeq"/>
        </authorList>
    </citation>
    <scope>IDENTIFICATION</scope>
    <source>
        <tissue evidence="3 4">Gonads</tissue>
    </source>
</reference>
<evidence type="ECO:0000313" key="5">
    <source>
        <dbReference type="RefSeq" id="XP_013407573.1"/>
    </source>
</evidence>
<name>A0A1S3JB81_LINAN</name>
<dbReference type="OrthoDB" id="6497308at2759"/>
<feature type="region of interest" description="Disordered" evidence="1">
    <location>
        <begin position="659"/>
        <end position="682"/>
    </location>
</feature>
<dbReference type="RefSeq" id="XP_013407612.1">
    <property type="nucleotide sequence ID" value="XM_013552158.1"/>
</dbReference>
<dbReference type="RefSeq" id="XP_013407626.1">
    <property type="nucleotide sequence ID" value="XM_013552172.1"/>
</dbReference>
<feature type="region of interest" description="Disordered" evidence="1">
    <location>
        <begin position="305"/>
        <end position="349"/>
    </location>
</feature>
<feature type="compositionally biased region" description="Polar residues" evidence="1">
    <location>
        <begin position="334"/>
        <end position="349"/>
    </location>
</feature>
<dbReference type="KEGG" id="lak:106171662"/>
<dbReference type="RefSeq" id="XP_013407591.1">
    <property type="nucleotide sequence ID" value="XM_013552137.1"/>
</dbReference>
<feature type="compositionally biased region" description="Polar residues" evidence="1">
    <location>
        <begin position="68"/>
        <end position="77"/>
    </location>
</feature>
<evidence type="ECO:0000313" key="7">
    <source>
        <dbReference type="RefSeq" id="XP_013407583.1"/>
    </source>
</evidence>
<accession>A0A1S3JB81</accession>
<feature type="region of interest" description="Disordered" evidence="1">
    <location>
        <begin position="49"/>
        <end position="77"/>
    </location>
</feature>
<feature type="region of interest" description="Disordered" evidence="1">
    <location>
        <begin position="454"/>
        <end position="481"/>
    </location>
</feature>
<evidence type="ECO:0000313" key="8">
    <source>
        <dbReference type="RefSeq" id="XP_013407591.1"/>
    </source>
</evidence>
<evidence type="ECO:0000313" key="10">
    <source>
        <dbReference type="RefSeq" id="XP_013407604.1"/>
    </source>
</evidence>
<feature type="compositionally biased region" description="Low complexity" evidence="1">
    <location>
        <begin position="54"/>
        <end position="67"/>
    </location>
</feature>
<gene>
    <name evidence="3 4 5 6 7 8 9 10 11 12 13" type="primary">LOC106171662</name>
</gene>
<evidence type="ECO:0000313" key="6">
    <source>
        <dbReference type="RefSeq" id="XP_013407577.1"/>
    </source>
</evidence>
<feature type="region of interest" description="Disordered" evidence="1">
    <location>
        <begin position="888"/>
        <end position="917"/>
    </location>
</feature>
<evidence type="ECO:0000313" key="2">
    <source>
        <dbReference type="Proteomes" id="UP000085678"/>
    </source>
</evidence>
<dbReference type="RefSeq" id="XP_013407556.1">
    <property type="nucleotide sequence ID" value="XM_013552102.1"/>
</dbReference>
<protein>
    <submittedName>
        <fullName evidence="3 4">Uncharacterized protein LOC106171662</fullName>
    </submittedName>
</protein>
<sequence>MNMPYQVKAEPPADILNAPQYAVSQQSSHPGTASQALAHQAMVNQLGQANHPHNQPVSQNSQVQQPQATANSKPQQTAAIDENQIDYASACGLFGWETIDGVSIPYLLRQNKKFVAVRVVEMKLLSKFPNVYPDELTKRPPLMSYYITPNEAKLMIEINVEHCAYEYGPAPFTTKDLVVKVSEFNEFYELVKGSFSESELDKWRNGMMTGAKPGLGGWIQMNNTVVPFVCRAGLKYVPLSVIKYAANLLNNVDLKYNTHDPMDYECEFMNSACKKAGLNFQFAKERTKLVRLSLVEALAKPKVQPLPPDNPFSHAKYTEPPRSTLPHQPVVQRPQPTSQQMSTNLSGTPSVNSQYMQTISSGVAFLPGSTSTNQIVSPHRTSTVSSVSSNSQQMPLKSPSQAAFQGPAYQHPGKNQQNTRPQIPTITKAPSVPQNLQQAGGPSRAISSQIGSFQKPSQVSNAQNTVQSARGPPNRTAPPSTVTTTVASIMGMGNQQYPIQTTVGAASMMQYPATGFMGFPGMVPFMQQQVRPGMFPIFGSFPFFPGLPPPPPYSQSQNRPSAASGRPTTTTASRQVNPQNYPYASGAPNPVCKTPSAPSAYTATSKQYGSVPNTISTGHHPPHGQYISGSPSNPLPESMRNLVQKSDNSFPVTPAQVTVNGVNSSRPQPSIVTNRQPSTSGHKVSMVNVGGRNVPCLVMAGSGEKYILLQEIAARFLRGCSIEEFQFVLENVLEVGITQCSSEMGKEFMQMCMQPEPFSNSSMIKFSDFKTFLPQLKYILKNKMVVDEDNSENVNQQTSPRIQPRAVGMENTMNHDTQVMGNKRPASESLQGPPAKKGKGSLDNAINKLLQQKDGLEKVPGPIRYTTTNKECSIQMIERQRGDEAIVPQAHTPSPSPAVYNNNTTGKNGTHQKDTEHPVVICLD</sequence>
<evidence type="ECO:0000313" key="11">
    <source>
        <dbReference type="RefSeq" id="XP_013407612.1"/>
    </source>
</evidence>
<dbReference type="RefSeq" id="XP_013407577.1">
    <property type="nucleotide sequence ID" value="XM_013552123.1"/>
</dbReference>
<dbReference type="RefSeq" id="XP_013407583.1">
    <property type="nucleotide sequence ID" value="XM_013552129.1"/>
</dbReference>
<dbReference type="RefSeq" id="XP_013407564.1">
    <property type="nucleotide sequence ID" value="XM_013552110.1"/>
</dbReference>
<evidence type="ECO:0000313" key="13">
    <source>
        <dbReference type="RefSeq" id="XP_013407626.1"/>
    </source>
</evidence>
<dbReference type="Proteomes" id="UP000085678">
    <property type="component" value="Unplaced"/>
</dbReference>
<organism evidence="2 7">
    <name type="scientific">Lingula anatina</name>
    <name type="common">Brachiopod</name>
    <name type="synonym">Lingula unguis</name>
    <dbReference type="NCBI Taxonomy" id="7574"/>
    <lineage>
        <taxon>Eukaryota</taxon>
        <taxon>Metazoa</taxon>
        <taxon>Spiralia</taxon>
        <taxon>Lophotrochozoa</taxon>
        <taxon>Brachiopoda</taxon>
        <taxon>Linguliformea</taxon>
        <taxon>Lingulata</taxon>
        <taxon>Lingulida</taxon>
        <taxon>Linguloidea</taxon>
        <taxon>Lingulidae</taxon>
        <taxon>Lingula</taxon>
    </lineage>
</organism>
<evidence type="ECO:0000313" key="4">
    <source>
        <dbReference type="RefSeq" id="XP_013407564.1"/>
    </source>
</evidence>
<feature type="compositionally biased region" description="Polar residues" evidence="1">
    <location>
        <begin position="899"/>
        <end position="909"/>
    </location>
</feature>
<feature type="region of interest" description="Disordered" evidence="1">
    <location>
        <begin position="816"/>
        <end position="840"/>
    </location>
</feature>
<dbReference type="AlphaFoldDB" id="A0A1S3JB81"/>
<feature type="region of interest" description="Disordered" evidence="1">
    <location>
        <begin position="546"/>
        <end position="640"/>
    </location>
</feature>
<dbReference type="GeneID" id="106171662"/>
<evidence type="ECO:0000313" key="3">
    <source>
        <dbReference type="RefSeq" id="XP_013407556.1"/>
    </source>
</evidence>
<dbReference type="RefSeq" id="XP_013407599.1">
    <property type="nucleotide sequence ID" value="XM_013552145.1"/>
</dbReference>
<dbReference type="RefSeq" id="XP_013407573.1">
    <property type="nucleotide sequence ID" value="XM_013552119.1"/>
</dbReference>